<feature type="region of interest" description="Disordered" evidence="1">
    <location>
        <begin position="218"/>
        <end position="240"/>
    </location>
</feature>
<feature type="region of interest" description="Disordered" evidence="1">
    <location>
        <begin position="636"/>
        <end position="717"/>
    </location>
</feature>
<feature type="region of interest" description="Disordered" evidence="1">
    <location>
        <begin position="254"/>
        <end position="282"/>
    </location>
</feature>
<dbReference type="Proteomes" id="UP000504634">
    <property type="component" value="Unplaced"/>
</dbReference>
<feature type="compositionally biased region" description="Polar residues" evidence="1">
    <location>
        <begin position="682"/>
        <end position="693"/>
    </location>
</feature>
<evidence type="ECO:0000256" key="1">
    <source>
        <dbReference type="SAM" id="MobiDB-lite"/>
    </source>
</evidence>
<keyword evidence="2" id="KW-1185">Reference proteome</keyword>
<protein>
    <submittedName>
        <fullName evidence="3">Calponin homology domain-containing protein DDB_G0272472</fullName>
    </submittedName>
</protein>
<accession>A0A6J2T749</accession>
<organism evidence="2 3">
    <name type="scientific">Drosophila lebanonensis</name>
    <name type="common">Fruit fly</name>
    <name type="synonym">Scaptodrosophila lebanonensis</name>
    <dbReference type="NCBI Taxonomy" id="7225"/>
    <lineage>
        <taxon>Eukaryota</taxon>
        <taxon>Metazoa</taxon>
        <taxon>Ecdysozoa</taxon>
        <taxon>Arthropoda</taxon>
        <taxon>Hexapoda</taxon>
        <taxon>Insecta</taxon>
        <taxon>Pterygota</taxon>
        <taxon>Neoptera</taxon>
        <taxon>Endopterygota</taxon>
        <taxon>Diptera</taxon>
        <taxon>Brachycera</taxon>
        <taxon>Muscomorpha</taxon>
        <taxon>Ephydroidea</taxon>
        <taxon>Drosophilidae</taxon>
        <taxon>Scaptodrosophila</taxon>
    </lineage>
</organism>
<dbReference type="OrthoDB" id="7869552at2759"/>
<dbReference type="RefSeq" id="XP_030370943.1">
    <property type="nucleotide sequence ID" value="XM_030515083.1"/>
</dbReference>
<evidence type="ECO:0000313" key="2">
    <source>
        <dbReference type="Proteomes" id="UP000504634"/>
    </source>
</evidence>
<reference evidence="3" key="1">
    <citation type="submission" date="2025-08" db="UniProtKB">
        <authorList>
            <consortium name="RefSeq"/>
        </authorList>
    </citation>
    <scope>IDENTIFICATION</scope>
    <source>
        <strain evidence="3">11010-0011.00</strain>
        <tissue evidence="3">Whole body</tissue>
    </source>
</reference>
<gene>
    <name evidence="3" type="primary">LOC115621428</name>
</gene>
<dbReference type="AlphaFoldDB" id="A0A6J2T749"/>
<dbReference type="GeneID" id="115621428"/>
<evidence type="ECO:0000313" key="3">
    <source>
        <dbReference type="RefSeq" id="XP_030370943.1"/>
    </source>
</evidence>
<feature type="region of interest" description="Disordered" evidence="1">
    <location>
        <begin position="78"/>
        <end position="99"/>
    </location>
</feature>
<sequence>MNGSRNLCTLAEKLMKRRRTADVFERDPFKVQSYNFRYAEKPNYPVQQFPRSDAASSDILGQRSTEKKFEVFYHNPNFVKREREREQPPSNPQPSSIFHAHRRRKFLNDFQCVNTTMGSRRSNIPPMPDLSKLRNSNTVAALPRRMKASGPPHADGNGGRSGVGVRTAFLGSGGGPLSVTNSPLLSSCCNRGDYLTCRRGSSSMVLAHRTSSCKLAQHKRNTGSPAPAPAPATDKPSCRFNLGNKRTSTTLFARSQSTMRPQGAMDAAQGRRSTQAVLGPTPSSCSGCEININISSMDSDDEGEQVRIKIEADAACLLNNTDKATEKDLKHGEKPQCSKSVASLIDIDKRLSKFCVGRDELPTYRGRPCTDPLVVRRVQEQRRERLREELRRERAQFDDQQRELTAERQQARQREQEREQLRQAEREQDRQRLLELEAERERDRLRELERQSQRQRECLRQLQERLQWEHDRLPLRPTIMASQPHSQLVPRRVLMQSHLCRRMSTDRLPGMMPLRALQNAGEAPVIPLPAPSPAPRPAARTPNADMRMQRLHSSVQNLQSMRGLPSSEDGDISLERRSSGSSNVNELVGMSTESAVRGRGGSSTCVYRRRASGTMLPEPKLLNVHRRSPCPMSPNDVLANATSPSNPPRRSTAPHAPITTRINNMPIRITTTQPPDDEADFSVNQIRVPNSATGRRRSQVQDHSEDSTAGPSSPYNVHINVYADNLRMMRL</sequence>
<feature type="region of interest" description="Disordered" evidence="1">
    <location>
        <begin position="556"/>
        <end position="585"/>
    </location>
</feature>
<feature type="region of interest" description="Disordered" evidence="1">
    <location>
        <begin position="394"/>
        <end position="429"/>
    </location>
</feature>
<proteinExistence type="predicted"/>
<feature type="compositionally biased region" description="Polar residues" evidence="1">
    <location>
        <begin position="271"/>
        <end position="282"/>
    </location>
</feature>
<name>A0A6J2T749_DROLE</name>